<comment type="subcellular location">
    <subcellularLocation>
        <location evidence="1">Endomembrane system</location>
        <topology evidence="1">Multi-pass membrane protein</topology>
    </subcellularLocation>
</comment>
<evidence type="ECO:0000259" key="10">
    <source>
        <dbReference type="Pfam" id="PF02366"/>
    </source>
</evidence>
<evidence type="ECO:0000259" key="11">
    <source>
        <dbReference type="Pfam" id="PF16192"/>
    </source>
</evidence>
<evidence type="ECO:0000256" key="3">
    <source>
        <dbReference type="ARBA" id="ARBA00007222"/>
    </source>
</evidence>
<dbReference type="InterPro" id="IPR027005">
    <property type="entry name" value="PMT-like"/>
</dbReference>
<dbReference type="Pfam" id="PF16192">
    <property type="entry name" value="PMT_4TMC"/>
    <property type="match status" value="1"/>
</dbReference>
<feature type="transmembrane region" description="Helical" evidence="9">
    <location>
        <begin position="128"/>
        <end position="146"/>
    </location>
</feature>
<evidence type="ECO:0000256" key="1">
    <source>
        <dbReference type="ARBA" id="ARBA00004127"/>
    </source>
</evidence>
<gene>
    <name evidence="12" type="ORF">M9Y10_033943</name>
</gene>
<proteinExistence type="inferred from homology"/>
<feature type="transmembrane region" description="Helical" evidence="9">
    <location>
        <begin position="354"/>
        <end position="372"/>
    </location>
</feature>
<keyword evidence="4" id="KW-0328">Glycosyltransferase</keyword>
<organism evidence="12 13">
    <name type="scientific">Tritrichomonas musculus</name>
    <dbReference type="NCBI Taxonomy" id="1915356"/>
    <lineage>
        <taxon>Eukaryota</taxon>
        <taxon>Metamonada</taxon>
        <taxon>Parabasalia</taxon>
        <taxon>Tritrichomonadida</taxon>
        <taxon>Tritrichomonadidae</taxon>
        <taxon>Tritrichomonas</taxon>
    </lineage>
</organism>
<protein>
    <recommendedName>
        <fullName evidence="14">Dolichyl-phosphate-mannose--protein mannosyltransferase</fullName>
    </recommendedName>
</protein>
<sequence>MLKFKIQPKTELNGTDVIFLIIITFLSFTSRFWVLHNPDAVVFDEVHFGNFTNWYTMSEFFYDIHPPLGKLVMFLFANLSEYDGSIQFSKYYAQSFHNTQYIILRITPAFFSSLCAPLIYLTLRFDSFSPYAAFISSFMIICDSSLLTEQRYILSDGMLHFFCCLFFCVFAYTNSLNPFTCRWIIFMILSGVTLGCACSSKNTAWGLMVFCGFVQVFQAFQYFGLLDIRAYFSISVRGCLLLLPGLSVYFISFFIHFMILPFSGQGTPYLSPEMKNQLVNRNIVKSELWGRRLSEPSLFKRTILLSINMHHGNMGILNFHASQSRPINWPLLTGNYVAFYSSYGKEVNCMGNALVYYISFFSLIFNLITFMFEKWDITLRYIVGWAISYFPFFLIPRSMFLYHYLIPLMIGCISAGAAVDRIFPRVWVGIMLVVICLLCLFGFILWSPYSYGISHLDRKVTIWNDNWIYGDAYHRELRKKN</sequence>
<feature type="transmembrane region" description="Helical" evidence="9">
    <location>
        <begin position="152"/>
        <end position="172"/>
    </location>
</feature>
<keyword evidence="5" id="KW-0808">Transferase</keyword>
<evidence type="ECO:0000256" key="6">
    <source>
        <dbReference type="ARBA" id="ARBA00022692"/>
    </source>
</evidence>
<feature type="transmembrane region" description="Helical" evidence="9">
    <location>
        <begin position="238"/>
        <end position="259"/>
    </location>
</feature>
<comment type="similarity">
    <text evidence="3">Belongs to the glycosyltransferase 39 family.</text>
</comment>
<feature type="transmembrane region" description="Helical" evidence="9">
    <location>
        <begin position="102"/>
        <end position="121"/>
    </location>
</feature>
<evidence type="ECO:0000313" key="12">
    <source>
        <dbReference type="EMBL" id="KAK8889198.1"/>
    </source>
</evidence>
<feature type="domain" description="Protein O-mannosyl-transferase C-terminal four TM" evidence="11">
    <location>
        <begin position="299"/>
        <end position="460"/>
    </location>
</feature>
<feature type="transmembrane region" description="Helical" evidence="9">
    <location>
        <begin position="203"/>
        <end position="226"/>
    </location>
</feature>
<dbReference type="Proteomes" id="UP001470230">
    <property type="component" value="Unassembled WGS sequence"/>
</dbReference>
<feature type="transmembrane region" description="Helical" evidence="9">
    <location>
        <begin position="401"/>
        <end position="419"/>
    </location>
</feature>
<keyword evidence="13" id="KW-1185">Reference proteome</keyword>
<evidence type="ECO:0008006" key="14">
    <source>
        <dbReference type="Google" id="ProtNLM"/>
    </source>
</evidence>
<dbReference type="Pfam" id="PF02366">
    <property type="entry name" value="PMT"/>
    <property type="match status" value="1"/>
</dbReference>
<evidence type="ECO:0000313" key="13">
    <source>
        <dbReference type="Proteomes" id="UP001470230"/>
    </source>
</evidence>
<dbReference type="PANTHER" id="PTHR10050">
    <property type="entry name" value="DOLICHYL-PHOSPHATE-MANNOSE--PROTEIN MANNOSYLTRANSFERASE"/>
    <property type="match status" value="1"/>
</dbReference>
<feature type="transmembrane region" description="Helical" evidence="9">
    <location>
        <begin position="426"/>
        <end position="446"/>
    </location>
</feature>
<feature type="domain" description="ArnT-like N-terminal" evidence="10">
    <location>
        <begin position="22"/>
        <end position="260"/>
    </location>
</feature>
<name>A0ABR2KE79_9EUKA</name>
<comment type="caution">
    <text evidence="12">The sequence shown here is derived from an EMBL/GenBank/DDBJ whole genome shotgun (WGS) entry which is preliminary data.</text>
</comment>
<feature type="transmembrane region" description="Helical" evidence="9">
    <location>
        <begin position="379"/>
        <end position="395"/>
    </location>
</feature>
<keyword evidence="8 9" id="KW-0472">Membrane</keyword>
<evidence type="ECO:0000256" key="8">
    <source>
        <dbReference type="ARBA" id="ARBA00023136"/>
    </source>
</evidence>
<dbReference type="PANTHER" id="PTHR10050:SF46">
    <property type="entry name" value="PROTEIN O-MANNOSYL-TRANSFERASE 2"/>
    <property type="match status" value="1"/>
</dbReference>
<dbReference type="InterPro" id="IPR003342">
    <property type="entry name" value="ArnT-like_N"/>
</dbReference>
<evidence type="ECO:0000256" key="4">
    <source>
        <dbReference type="ARBA" id="ARBA00022676"/>
    </source>
</evidence>
<accession>A0ABR2KE79</accession>
<feature type="transmembrane region" description="Helical" evidence="9">
    <location>
        <begin position="12"/>
        <end position="34"/>
    </location>
</feature>
<evidence type="ECO:0000256" key="5">
    <source>
        <dbReference type="ARBA" id="ARBA00022679"/>
    </source>
</evidence>
<evidence type="ECO:0000256" key="2">
    <source>
        <dbReference type="ARBA" id="ARBA00004922"/>
    </source>
</evidence>
<evidence type="ECO:0000256" key="7">
    <source>
        <dbReference type="ARBA" id="ARBA00022989"/>
    </source>
</evidence>
<dbReference type="InterPro" id="IPR032421">
    <property type="entry name" value="PMT_4TMC"/>
</dbReference>
<keyword evidence="6 9" id="KW-0812">Transmembrane</keyword>
<comment type="pathway">
    <text evidence="2">Protein modification; protein glycosylation.</text>
</comment>
<evidence type="ECO:0000256" key="9">
    <source>
        <dbReference type="SAM" id="Phobius"/>
    </source>
</evidence>
<feature type="transmembrane region" description="Helical" evidence="9">
    <location>
        <begin position="179"/>
        <end position="197"/>
    </location>
</feature>
<dbReference type="EMBL" id="JAPFFF010000005">
    <property type="protein sequence ID" value="KAK8889198.1"/>
    <property type="molecule type" value="Genomic_DNA"/>
</dbReference>
<keyword evidence="7 9" id="KW-1133">Transmembrane helix</keyword>
<reference evidence="12 13" key="1">
    <citation type="submission" date="2024-04" db="EMBL/GenBank/DDBJ databases">
        <title>Tritrichomonas musculus Genome.</title>
        <authorList>
            <person name="Alves-Ferreira E."/>
            <person name="Grigg M."/>
            <person name="Lorenzi H."/>
            <person name="Galac M."/>
        </authorList>
    </citation>
    <scope>NUCLEOTIDE SEQUENCE [LARGE SCALE GENOMIC DNA]</scope>
    <source>
        <strain evidence="12 13">EAF2021</strain>
    </source>
</reference>